<gene>
    <name evidence="1" type="ORF">OVN521_LOCUS27816</name>
</gene>
<reference evidence="1" key="1">
    <citation type="submission" date="2021-02" db="EMBL/GenBank/DDBJ databases">
        <authorList>
            <person name="Nowell W R."/>
        </authorList>
    </citation>
    <scope>NUCLEOTIDE SEQUENCE</scope>
</reference>
<proteinExistence type="predicted"/>
<dbReference type="EMBL" id="CAJOBG010007836">
    <property type="protein sequence ID" value="CAF4228007.1"/>
    <property type="molecule type" value="Genomic_DNA"/>
</dbReference>
<feature type="non-terminal residue" evidence="1">
    <location>
        <position position="33"/>
    </location>
</feature>
<accession>A0A820CT48</accession>
<organism evidence="1 2">
    <name type="scientific">Rotaria magnacalcarata</name>
    <dbReference type="NCBI Taxonomy" id="392030"/>
    <lineage>
        <taxon>Eukaryota</taxon>
        <taxon>Metazoa</taxon>
        <taxon>Spiralia</taxon>
        <taxon>Gnathifera</taxon>
        <taxon>Rotifera</taxon>
        <taxon>Eurotatoria</taxon>
        <taxon>Bdelloidea</taxon>
        <taxon>Philodinida</taxon>
        <taxon>Philodinidae</taxon>
        <taxon>Rotaria</taxon>
    </lineage>
</organism>
<comment type="caution">
    <text evidence="1">The sequence shown here is derived from an EMBL/GenBank/DDBJ whole genome shotgun (WGS) entry which is preliminary data.</text>
</comment>
<dbReference type="AlphaFoldDB" id="A0A820CT48"/>
<evidence type="ECO:0000313" key="2">
    <source>
        <dbReference type="Proteomes" id="UP000663866"/>
    </source>
</evidence>
<keyword evidence="2" id="KW-1185">Reference proteome</keyword>
<evidence type="ECO:0000313" key="1">
    <source>
        <dbReference type="EMBL" id="CAF4228007.1"/>
    </source>
</evidence>
<feature type="non-terminal residue" evidence="1">
    <location>
        <position position="1"/>
    </location>
</feature>
<sequence>MVLEKIPTMNYLTGTYEGTARSDPPLLSSYFGH</sequence>
<dbReference type="Proteomes" id="UP000663866">
    <property type="component" value="Unassembled WGS sequence"/>
</dbReference>
<protein>
    <submittedName>
        <fullName evidence="1">Uncharacterized protein</fullName>
    </submittedName>
</protein>
<name>A0A820CT48_9BILA</name>